<feature type="transmembrane region" description="Helical" evidence="1">
    <location>
        <begin position="44"/>
        <end position="65"/>
    </location>
</feature>
<evidence type="ECO:0000313" key="2">
    <source>
        <dbReference type="EMBL" id="KAL2866993.1"/>
    </source>
</evidence>
<keyword evidence="1" id="KW-1133">Transmembrane helix</keyword>
<organism evidence="2 3">
    <name type="scientific">Aspergillus lucknowensis</name>
    <dbReference type="NCBI Taxonomy" id="176173"/>
    <lineage>
        <taxon>Eukaryota</taxon>
        <taxon>Fungi</taxon>
        <taxon>Dikarya</taxon>
        <taxon>Ascomycota</taxon>
        <taxon>Pezizomycotina</taxon>
        <taxon>Eurotiomycetes</taxon>
        <taxon>Eurotiomycetidae</taxon>
        <taxon>Eurotiales</taxon>
        <taxon>Aspergillaceae</taxon>
        <taxon>Aspergillus</taxon>
        <taxon>Aspergillus subgen. Nidulantes</taxon>
    </lineage>
</organism>
<accession>A0ABR4LR30</accession>
<evidence type="ECO:0000256" key="1">
    <source>
        <dbReference type="SAM" id="Phobius"/>
    </source>
</evidence>
<feature type="transmembrane region" description="Helical" evidence="1">
    <location>
        <begin position="86"/>
        <end position="104"/>
    </location>
</feature>
<dbReference type="EMBL" id="JBFXLQ010000021">
    <property type="protein sequence ID" value="KAL2866993.1"/>
    <property type="molecule type" value="Genomic_DNA"/>
</dbReference>
<sequence length="276" mass="31242">MDQCERSGPAICKYLPQDCSRTLIDLGVFLLIQTSSLRGMSVSILHRVSFPFFLSFFTFPLLLSLEPLCIASLRLDSRFYPSEMRIVALLSLLLLALPLASAKFSPLCIKVVTALTARPNDLFEKFQREVCDRGCQPTVPHWDLWTRNNTFVPAVRSVMRQLNAPKQEEAMLKLGDEVADIIKQRCGPKLQGRDICADSHVLAAFGNCFKKNFVKGAVANLPALLPMASEAVCRKQLEYLQSNELWEEIIPNNMRDYAKVCKQLTWEPVMGEMYTF</sequence>
<protein>
    <submittedName>
        <fullName evidence="2">Uncharacterized protein</fullName>
    </submittedName>
</protein>
<evidence type="ECO:0000313" key="3">
    <source>
        <dbReference type="Proteomes" id="UP001610432"/>
    </source>
</evidence>
<comment type="caution">
    <text evidence="2">The sequence shown here is derived from an EMBL/GenBank/DDBJ whole genome shotgun (WGS) entry which is preliminary data.</text>
</comment>
<dbReference type="Proteomes" id="UP001610432">
    <property type="component" value="Unassembled WGS sequence"/>
</dbReference>
<dbReference type="GeneID" id="98139384"/>
<proteinExistence type="predicted"/>
<gene>
    <name evidence="2" type="ORF">BJX67DRAFT_110328</name>
</gene>
<keyword evidence="1" id="KW-0812">Transmembrane</keyword>
<reference evidence="2 3" key="1">
    <citation type="submission" date="2024-07" db="EMBL/GenBank/DDBJ databases">
        <title>Section-level genome sequencing and comparative genomics of Aspergillus sections Usti and Cavernicolus.</title>
        <authorList>
            <consortium name="Lawrence Berkeley National Laboratory"/>
            <person name="Nybo J.L."/>
            <person name="Vesth T.C."/>
            <person name="Theobald S."/>
            <person name="Frisvad J.C."/>
            <person name="Larsen T.O."/>
            <person name="Kjaerboelling I."/>
            <person name="Rothschild-Mancinelli K."/>
            <person name="Lyhne E.K."/>
            <person name="Kogle M.E."/>
            <person name="Barry K."/>
            <person name="Clum A."/>
            <person name="Na H."/>
            <person name="Ledsgaard L."/>
            <person name="Lin J."/>
            <person name="Lipzen A."/>
            <person name="Kuo A."/>
            <person name="Riley R."/>
            <person name="Mondo S."/>
            <person name="Labutti K."/>
            <person name="Haridas S."/>
            <person name="Pangalinan J."/>
            <person name="Salamov A.A."/>
            <person name="Simmons B.A."/>
            <person name="Magnuson J.K."/>
            <person name="Chen J."/>
            <person name="Drula E."/>
            <person name="Henrissat B."/>
            <person name="Wiebenga A."/>
            <person name="Lubbers R.J."/>
            <person name="Gomes A.C."/>
            <person name="Macurrencykelacurrency M.R."/>
            <person name="Stajich J."/>
            <person name="Grigoriev I.V."/>
            <person name="Mortensen U.H."/>
            <person name="De Vries R.P."/>
            <person name="Baker S.E."/>
            <person name="Andersen M.R."/>
        </authorList>
    </citation>
    <scope>NUCLEOTIDE SEQUENCE [LARGE SCALE GENOMIC DNA]</scope>
    <source>
        <strain evidence="2 3">CBS 449.75</strain>
    </source>
</reference>
<keyword evidence="3" id="KW-1185">Reference proteome</keyword>
<dbReference type="RefSeq" id="XP_070885972.1">
    <property type="nucleotide sequence ID" value="XM_071024312.1"/>
</dbReference>
<keyword evidence="1" id="KW-0472">Membrane</keyword>
<name>A0ABR4LR30_9EURO</name>